<dbReference type="InterPro" id="IPR001810">
    <property type="entry name" value="F-box_dom"/>
</dbReference>
<dbReference type="Proteomes" id="UP001276659">
    <property type="component" value="Unassembled WGS sequence"/>
</dbReference>
<reference evidence="2" key="1">
    <citation type="submission" date="2022-11" db="EMBL/GenBank/DDBJ databases">
        <title>Chromosomal genome sequence assembly and mating type (MAT) locus characterization of the leprose asexual lichenized fungus Lepraria neglecta (Nyl.) Erichsen.</title>
        <authorList>
            <person name="Allen J.L."/>
            <person name="Pfeffer B."/>
        </authorList>
    </citation>
    <scope>NUCLEOTIDE SEQUENCE</scope>
    <source>
        <strain evidence="2">Allen 5258</strain>
    </source>
</reference>
<protein>
    <recommendedName>
        <fullName evidence="1">F-box domain-containing protein</fullName>
    </recommendedName>
</protein>
<sequence>MDNTEILYYCGKLVEFLPNAEADCLVDLLAVPVKPSPMQVSSATKLVYDISEIEPLPTEANLKPTCKIQSYLTSVPDELLLMIFHNLDFVSCFRLSLVSKRLWNIGWPFVQQDVTNFMGTWAGTRIICLGDYCEPGDLPAGFLTTEEENIVNEGLDEAEMDPDEGFLPRPGNLLDVARCRFQEVSSEVEPYRMLLDTALDEAGHLPESERSQARLFAVGKKVTDYYPETESWILRNLTTAEFVQGDRLLAAFHRSGREGGPHLGYPGFGEAIMCRICWSTSDTTLPCAGFNRGVWAGHRFEICTEKYHALHSSCSWKDATSEIIDELSVALDLPTLTKESKKIGPETST</sequence>
<evidence type="ECO:0000313" key="3">
    <source>
        <dbReference type="Proteomes" id="UP001276659"/>
    </source>
</evidence>
<evidence type="ECO:0000313" key="2">
    <source>
        <dbReference type="EMBL" id="KAK3175118.1"/>
    </source>
</evidence>
<dbReference type="EMBL" id="JASNWA010000006">
    <property type="protein sequence ID" value="KAK3175118.1"/>
    <property type="molecule type" value="Genomic_DNA"/>
</dbReference>
<proteinExistence type="predicted"/>
<dbReference type="AlphaFoldDB" id="A0AAD9ZCB3"/>
<keyword evidence="3" id="KW-1185">Reference proteome</keyword>
<name>A0AAD9ZCB3_9LECA</name>
<dbReference type="Gene3D" id="1.20.1280.50">
    <property type="match status" value="1"/>
</dbReference>
<dbReference type="PROSITE" id="PS50181">
    <property type="entry name" value="FBOX"/>
    <property type="match status" value="1"/>
</dbReference>
<dbReference type="InterPro" id="IPR036047">
    <property type="entry name" value="F-box-like_dom_sf"/>
</dbReference>
<dbReference type="Pfam" id="PF00646">
    <property type="entry name" value="F-box"/>
    <property type="match status" value="1"/>
</dbReference>
<dbReference type="CDD" id="cd09917">
    <property type="entry name" value="F-box_SF"/>
    <property type="match status" value="1"/>
</dbReference>
<comment type="caution">
    <text evidence="2">The sequence shown here is derived from an EMBL/GenBank/DDBJ whole genome shotgun (WGS) entry which is preliminary data.</text>
</comment>
<feature type="domain" description="F-box" evidence="1">
    <location>
        <begin position="69"/>
        <end position="105"/>
    </location>
</feature>
<evidence type="ECO:0000259" key="1">
    <source>
        <dbReference type="PROSITE" id="PS50181"/>
    </source>
</evidence>
<accession>A0AAD9ZCB3</accession>
<dbReference type="SUPFAM" id="SSF81383">
    <property type="entry name" value="F-box domain"/>
    <property type="match status" value="1"/>
</dbReference>
<organism evidence="2 3">
    <name type="scientific">Lepraria neglecta</name>
    <dbReference type="NCBI Taxonomy" id="209136"/>
    <lineage>
        <taxon>Eukaryota</taxon>
        <taxon>Fungi</taxon>
        <taxon>Dikarya</taxon>
        <taxon>Ascomycota</taxon>
        <taxon>Pezizomycotina</taxon>
        <taxon>Lecanoromycetes</taxon>
        <taxon>OSLEUM clade</taxon>
        <taxon>Lecanoromycetidae</taxon>
        <taxon>Lecanorales</taxon>
        <taxon>Lecanorineae</taxon>
        <taxon>Stereocaulaceae</taxon>
        <taxon>Lepraria</taxon>
    </lineage>
</organism>
<gene>
    <name evidence="2" type="ORF">OEA41_002364</name>
</gene>